<dbReference type="VEuPathDB" id="FungiDB:A1O9_04547"/>
<dbReference type="SMART" id="SM00066">
    <property type="entry name" value="GAL4"/>
    <property type="match status" value="1"/>
</dbReference>
<dbReference type="PROSITE" id="PS50048">
    <property type="entry name" value="ZN2_CY6_FUNGAL_2"/>
    <property type="match status" value="1"/>
</dbReference>
<feature type="domain" description="Zn(2)-C6 fungal-type" evidence="7">
    <location>
        <begin position="16"/>
        <end position="46"/>
    </location>
</feature>
<dbReference type="CDD" id="cd00067">
    <property type="entry name" value="GAL4"/>
    <property type="match status" value="1"/>
</dbReference>
<dbReference type="RefSeq" id="XP_013262291.1">
    <property type="nucleotide sequence ID" value="XM_013406837.1"/>
</dbReference>
<evidence type="ECO:0000259" key="7">
    <source>
        <dbReference type="PROSITE" id="PS50048"/>
    </source>
</evidence>
<dbReference type="Gene3D" id="4.10.240.10">
    <property type="entry name" value="Zn(2)-C6 fungal-type DNA-binding domain"/>
    <property type="match status" value="1"/>
</dbReference>
<organism evidence="8 9">
    <name type="scientific">Exophiala aquamarina CBS 119918</name>
    <dbReference type="NCBI Taxonomy" id="1182545"/>
    <lineage>
        <taxon>Eukaryota</taxon>
        <taxon>Fungi</taxon>
        <taxon>Dikarya</taxon>
        <taxon>Ascomycota</taxon>
        <taxon>Pezizomycotina</taxon>
        <taxon>Eurotiomycetes</taxon>
        <taxon>Chaetothyriomycetidae</taxon>
        <taxon>Chaetothyriales</taxon>
        <taxon>Herpotrichiellaceae</taxon>
        <taxon>Exophiala</taxon>
    </lineage>
</organism>
<proteinExistence type="predicted"/>
<evidence type="ECO:0000256" key="5">
    <source>
        <dbReference type="ARBA" id="ARBA00023163"/>
    </source>
</evidence>
<keyword evidence="9" id="KW-1185">Reference proteome</keyword>
<accession>A0A072PIK8</accession>
<dbReference type="PANTHER" id="PTHR47338:SF20">
    <property type="entry name" value="ZN(II)2CYS6 TRANSCRIPTION FACTOR (EUROFUNG)"/>
    <property type="match status" value="1"/>
</dbReference>
<dbReference type="PRINTS" id="PR00755">
    <property type="entry name" value="AFLATOXINBRP"/>
</dbReference>
<dbReference type="GO" id="GO:0005634">
    <property type="term" value="C:nucleus"/>
    <property type="evidence" value="ECO:0007669"/>
    <property type="project" value="UniProtKB-SubCell"/>
</dbReference>
<dbReference type="GeneID" id="25279478"/>
<keyword evidence="2" id="KW-0479">Metal-binding</keyword>
<dbReference type="OrthoDB" id="4145260at2759"/>
<comment type="subcellular location">
    <subcellularLocation>
        <location evidence="1">Nucleus</location>
    </subcellularLocation>
</comment>
<keyword evidence="4" id="KW-0238">DNA-binding</keyword>
<dbReference type="CDD" id="cd12148">
    <property type="entry name" value="fungal_TF_MHR"/>
    <property type="match status" value="1"/>
</dbReference>
<dbReference type="GO" id="GO:0003677">
    <property type="term" value="F:DNA binding"/>
    <property type="evidence" value="ECO:0007669"/>
    <property type="project" value="UniProtKB-KW"/>
</dbReference>
<gene>
    <name evidence="8" type="ORF">A1O9_04547</name>
</gene>
<dbReference type="GO" id="GO:0000981">
    <property type="term" value="F:DNA-binding transcription factor activity, RNA polymerase II-specific"/>
    <property type="evidence" value="ECO:0007669"/>
    <property type="project" value="InterPro"/>
</dbReference>
<dbReference type="GO" id="GO:0008270">
    <property type="term" value="F:zinc ion binding"/>
    <property type="evidence" value="ECO:0007669"/>
    <property type="project" value="InterPro"/>
</dbReference>
<dbReference type="Proteomes" id="UP000027920">
    <property type="component" value="Unassembled WGS sequence"/>
</dbReference>
<evidence type="ECO:0000256" key="1">
    <source>
        <dbReference type="ARBA" id="ARBA00004123"/>
    </source>
</evidence>
<evidence type="ECO:0000256" key="6">
    <source>
        <dbReference type="ARBA" id="ARBA00023242"/>
    </source>
</evidence>
<evidence type="ECO:0000256" key="4">
    <source>
        <dbReference type="ARBA" id="ARBA00023125"/>
    </source>
</evidence>
<dbReference type="SMART" id="SM00906">
    <property type="entry name" value="Fungal_trans"/>
    <property type="match status" value="1"/>
</dbReference>
<dbReference type="SUPFAM" id="SSF57701">
    <property type="entry name" value="Zn2/Cys6 DNA-binding domain"/>
    <property type="match status" value="1"/>
</dbReference>
<keyword evidence="5" id="KW-0804">Transcription</keyword>
<dbReference type="STRING" id="1182545.A0A072PIK8"/>
<keyword evidence="6" id="KW-0539">Nucleus</keyword>
<evidence type="ECO:0000313" key="9">
    <source>
        <dbReference type="Proteomes" id="UP000027920"/>
    </source>
</evidence>
<evidence type="ECO:0000313" key="8">
    <source>
        <dbReference type="EMBL" id="KEF59701.1"/>
    </source>
</evidence>
<evidence type="ECO:0000256" key="2">
    <source>
        <dbReference type="ARBA" id="ARBA00022723"/>
    </source>
</evidence>
<dbReference type="InterPro" id="IPR050815">
    <property type="entry name" value="TF_fung"/>
</dbReference>
<dbReference type="EMBL" id="AMGV01000003">
    <property type="protein sequence ID" value="KEF59701.1"/>
    <property type="molecule type" value="Genomic_DNA"/>
</dbReference>
<dbReference type="InterPro" id="IPR036864">
    <property type="entry name" value="Zn2-C6_fun-type_DNA-bd_sf"/>
</dbReference>
<dbReference type="AlphaFoldDB" id="A0A072PIK8"/>
<dbReference type="Pfam" id="PF00172">
    <property type="entry name" value="Zn_clus"/>
    <property type="match status" value="1"/>
</dbReference>
<dbReference type="Pfam" id="PF04082">
    <property type="entry name" value="Fungal_trans"/>
    <property type="match status" value="1"/>
</dbReference>
<keyword evidence="3" id="KW-0805">Transcription regulation</keyword>
<protein>
    <recommendedName>
        <fullName evidence="7">Zn(2)-C6 fungal-type domain-containing protein</fullName>
    </recommendedName>
</protein>
<dbReference type="GO" id="GO:0006351">
    <property type="term" value="P:DNA-templated transcription"/>
    <property type="evidence" value="ECO:0007669"/>
    <property type="project" value="InterPro"/>
</dbReference>
<dbReference type="HOGENOM" id="CLU_023880_0_1_1"/>
<name>A0A072PIK8_9EURO</name>
<reference evidence="8 9" key="1">
    <citation type="submission" date="2013-03" db="EMBL/GenBank/DDBJ databases">
        <title>The Genome Sequence of Exophiala aquamarina CBS 119918.</title>
        <authorList>
            <consortium name="The Broad Institute Genomics Platform"/>
            <person name="Cuomo C."/>
            <person name="de Hoog S."/>
            <person name="Gorbushina A."/>
            <person name="Walker B."/>
            <person name="Young S.K."/>
            <person name="Zeng Q."/>
            <person name="Gargeya S."/>
            <person name="Fitzgerald M."/>
            <person name="Haas B."/>
            <person name="Abouelleil A."/>
            <person name="Allen A.W."/>
            <person name="Alvarado L."/>
            <person name="Arachchi H.M."/>
            <person name="Berlin A.M."/>
            <person name="Chapman S.B."/>
            <person name="Gainer-Dewar J."/>
            <person name="Goldberg J."/>
            <person name="Griggs A."/>
            <person name="Gujja S."/>
            <person name="Hansen M."/>
            <person name="Howarth C."/>
            <person name="Imamovic A."/>
            <person name="Ireland A."/>
            <person name="Larimer J."/>
            <person name="McCowan C."/>
            <person name="Murphy C."/>
            <person name="Pearson M."/>
            <person name="Poon T.W."/>
            <person name="Priest M."/>
            <person name="Roberts A."/>
            <person name="Saif S."/>
            <person name="Shea T."/>
            <person name="Sisk P."/>
            <person name="Sykes S."/>
            <person name="Wortman J."/>
            <person name="Nusbaum C."/>
            <person name="Birren B."/>
        </authorList>
    </citation>
    <scope>NUCLEOTIDE SEQUENCE [LARGE SCALE GENOMIC DNA]</scope>
    <source>
        <strain evidence="8 9">CBS 119918</strain>
    </source>
</reference>
<comment type="caution">
    <text evidence="8">The sequence shown here is derived from an EMBL/GenBank/DDBJ whole genome shotgun (WGS) entry which is preliminary data.</text>
</comment>
<sequence>MQTPASEPNVEQTRQVCTSCKARKRKCDKALPKCGSCTKRGLPCEYSAPQQILTPPPMLELPWYGFLTHNDRVNTHSIDFPTILFLDPGILRHGQLELRYTVGQVPEHFLHLLGDMNAINSTAAKFFRHIHRWMPFISKKRFYEHGEESSFYSQPDTVLLLLCIQLITAFPPIQPRNARTPLYHAAKHLYLEVEGSSIFALPVLQAGVLLALYELGHAIYPAAYLTIGACARYAYALGINIGATVNTRKVLSLVELEERRRVWWALVILDRFNFVFAGKRNTVLLTINKDSLPLAAPGDLLQQQIQE</sequence>
<evidence type="ECO:0000256" key="3">
    <source>
        <dbReference type="ARBA" id="ARBA00023015"/>
    </source>
</evidence>
<dbReference type="PROSITE" id="PS00463">
    <property type="entry name" value="ZN2_CY6_FUNGAL_1"/>
    <property type="match status" value="1"/>
</dbReference>
<dbReference type="PANTHER" id="PTHR47338">
    <property type="entry name" value="ZN(II)2CYS6 TRANSCRIPTION FACTOR (EUROFUNG)-RELATED"/>
    <property type="match status" value="1"/>
</dbReference>
<dbReference type="InterPro" id="IPR007219">
    <property type="entry name" value="XnlR_reg_dom"/>
</dbReference>
<dbReference type="InterPro" id="IPR001138">
    <property type="entry name" value="Zn2Cys6_DnaBD"/>
</dbReference>